<comment type="caution">
    <text evidence="2">The sequence shown here is derived from an EMBL/GenBank/DDBJ whole genome shotgun (WGS) entry which is preliminary data.</text>
</comment>
<protein>
    <submittedName>
        <fullName evidence="2">Uncharacterized protein</fullName>
    </submittedName>
</protein>
<evidence type="ECO:0000313" key="3">
    <source>
        <dbReference type="Proteomes" id="UP000705823"/>
    </source>
</evidence>
<evidence type="ECO:0000313" key="2">
    <source>
        <dbReference type="EMBL" id="TQQ78587.1"/>
    </source>
</evidence>
<dbReference type="EMBL" id="RKLU01000011">
    <property type="protein sequence ID" value="TQQ78587.1"/>
    <property type="molecule type" value="Genomic_DNA"/>
</dbReference>
<dbReference type="AlphaFoldDB" id="A0A8J8P7P0"/>
<name>A0A8J8P7P0_9EURY</name>
<dbReference type="Proteomes" id="UP000705823">
    <property type="component" value="Unassembled WGS sequence"/>
</dbReference>
<feature type="region of interest" description="Disordered" evidence="1">
    <location>
        <begin position="75"/>
        <end position="95"/>
    </location>
</feature>
<organism evidence="2 3">
    <name type="scientific">Halonotius terrestris</name>
    <dbReference type="NCBI Taxonomy" id="2487750"/>
    <lineage>
        <taxon>Archaea</taxon>
        <taxon>Methanobacteriati</taxon>
        <taxon>Methanobacteriota</taxon>
        <taxon>Stenosarchaea group</taxon>
        <taxon>Halobacteria</taxon>
        <taxon>Halobacteriales</taxon>
        <taxon>Haloferacaceae</taxon>
        <taxon>Halonotius</taxon>
    </lineage>
</organism>
<sequence>MSADEEPHGGLPTRAIHESYLDLQRSLQQYRDATDAAADGATQQAHGQLQSGVLTFYELLRPHLKHEGGVRAWWDGEPPSYPGDGSPPDPDDGRGVLAVQQRAAPVALDRVDKSPDELNSLAQWDDALPAPKPGSDGERLDGVGADERVVGIVGAGDSVVVSVHSYQTGLRQLDGWETEVRTVREQRDGFMSDKTRERTVRQRVPVEKLKRAARELVEASDKMNLLTKIDSEREFTDLRDELNGDYRNTDQVQLPHENAE</sequence>
<evidence type="ECO:0000256" key="1">
    <source>
        <dbReference type="SAM" id="MobiDB-lite"/>
    </source>
</evidence>
<feature type="compositionally biased region" description="Pro residues" evidence="1">
    <location>
        <begin position="79"/>
        <end position="88"/>
    </location>
</feature>
<proteinExistence type="predicted"/>
<keyword evidence="3" id="KW-1185">Reference proteome</keyword>
<dbReference type="RefSeq" id="WP_142980713.1">
    <property type="nucleotide sequence ID" value="NZ_RKLU01000011.1"/>
</dbReference>
<gene>
    <name evidence="2" type="ORF">EGH24_13780</name>
</gene>
<accession>A0A8J8P7P0</accession>
<reference evidence="2" key="1">
    <citation type="submission" date="2019-02" db="EMBL/GenBank/DDBJ databases">
        <title>Halonotius sp. a new haloarchaeum isolated from saline soil.</title>
        <authorList>
            <person name="Duran-Viseras A."/>
            <person name="Sanchez-Porro C."/>
            <person name="Ventosa A."/>
        </authorList>
    </citation>
    <scope>NUCLEOTIDE SEQUENCE</scope>
    <source>
        <strain evidence="2">F15B</strain>
    </source>
</reference>